<sequence length="1787" mass="200212">MNEVLKELISHIELPTDQLKDQDPEIREIFIEEVQEIIEFLDFALPQWLDNPSNQAILTDIRRSFHTLKGSGRMAGALPSGELAWAVEEMLNRVMAGVIALNKDVQELVYSVASLYKTLVQDFESGDGHQIDIRPWIVTANRLRDMQEVESVLRFTIDYYQTQDIPTEDVGESIFESHTSQPEIEETISSPVELDKLEPVEDVEHTENIEEINHLVKGENIDDAESVADIESVEDQTLEIFLEESTEHLQIISSFLHLQHEPSVEEFNQLIRAVHTIRGSSGMVGVDSIFAASSNVENVFKHIDQDRYQQLNAEKQLLLEYHEYVNAYIGVLSDDKTSDQLVLLDQAFANTFAMFEADYGADSNDNNTQGLVSKLLDLGINDLLDAEFAFVEEAEAGLTGYLISLLEQAEVLQTHLNAKQTESLRKITQYLEQCYQALLAQEISVEQHLDVLQKVQALHQYLIEAFDGLASGQNVAITHLVEAEFEQVLADIQAIDVHYTSLDLADSVLPESASSESTLSDDPVLQGNNTEHADIESSDHIQTQHANTVFDAELLDIFLEESDELVAAMDADFNLWEQNPENTQVLKDLFRYLHTLKGGANMIQATHLGEIAHELESIYERILSGRIQPSVTAMQSIRYAQDEIAARLQRLREHAIDEDNPDLIASLRAISHAEQSGLQAKPTIVFDDVDESNAEQTATSIFSEHVDSVQDQVQDADQDQSTAQHHSIDFEYVAPDFSVQQTSTLDQPDQVITSQDEQHHAEFMSEPQGFDDELLDIFLEESDELVAAMDTDFNAWQQNPENTQLLKNLFRYLHTLKGGANMVQASHLGEIAHELENIYERVLNGQIVPSTQVLQTIRYVQDDIAIRLQKLRDQAIDEANPALIADLHRIAAGKTVADLSIQSLVQHDQSEVDAQIIETNTDTATENLAAEHISADSTATENTITDAAQHIPELPESVNSDVVEPVSVETQDQHSAETALLSAEVPVEVDKLDSTIPPLLAQAIAEGDEEKIVIVESYIEEAQELLEQGETVFEQWRNDRNNRRTLLNLQRAYHTLKGNSRVVHEQLIADIAYQLETVFERFSIHQFTSERYDHLIQQAQAWLHHAILNGSFDGASELKARLQAIKYQDSLLPADEELGSETIDFATVVQYDMVQGDGSTPPPMYAEVEKNQETQAQEQIRISADLVEKMIDLSGESAINRSRIELDLGQMNFTLSEMELAIQRLADQLRRMEGELETQILVKHEITGQRYGEFDPLEMDQYSALNQLSKSLAESASDLIDFKTTLSEKIRDTENLLLQQSRIQNELQQSLMGTRLVPFTRLLPRLQRLVRQTSTQLNRPVELNIENTEGELDRNILERLVSPLEHMLRNAIDHGIEDPETRKQLGKSTTGHINLNIAREGNDILVIFSDDGHGIDVNAVKQKAEQNGLITPGMQISDVDLMQYIFHSGLTTAKKVTQISGRGVGLDVVQSEIKSLGGHVSVNSELGKGTEFTIRVPTTVAVSDALMVRVGDQQFALPLTQIERIVRVSPVALTEYYDSKAEQFELDQTSYRLRYVGEFVTGQAKPVFSNMGSSVPVIIFNSAGRSVALQVDQLVGSRAQIVIKPIGKQMSSVGSVGGATILADGRVCLILDGQNISRLVLTTARAHRVEHIVQQPVESRVSRRTVMVVDDSVTVRKVTSRLLERNGFDVVTAKDGVEAIEKLASITPDLMLLDIEMPRMDGFEVANYIRHDSQHKHLPIIMITSRTGEKHREHAFSLGVNDYMGKPFQEAELLDNIHKILGMEKVF</sequence>
<dbReference type="CDD" id="cd00088">
    <property type="entry name" value="HPT"/>
    <property type="match status" value="5"/>
</dbReference>
<dbReference type="Pfam" id="PF02518">
    <property type="entry name" value="HATPase_c"/>
    <property type="match status" value="1"/>
</dbReference>
<dbReference type="PANTHER" id="PTHR43395">
    <property type="entry name" value="SENSOR HISTIDINE KINASE CHEA"/>
    <property type="match status" value="1"/>
</dbReference>
<dbReference type="EC" id="2.7.13.3" evidence="2"/>
<dbReference type="RefSeq" id="WP_087621626.1">
    <property type="nucleotide sequence ID" value="NZ_NEXX01000006.1"/>
</dbReference>
<feature type="domain" description="CheW-like" evidence="14">
    <location>
        <begin position="1502"/>
        <end position="1642"/>
    </location>
</feature>
<proteinExistence type="predicted"/>
<dbReference type="CDD" id="cd17546">
    <property type="entry name" value="REC_hyHK_CKI1_RcsC-like"/>
    <property type="match status" value="1"/>
</dbReference>
<feature type="modified residue" description="Phosphohistidine" evidence="9">
    <location>
        <position position="594"/>
    </location>
</feature>
<evidence type="ECO:0000313" key="17">
    <source>
        <dbReference type="Proteomes" id="UP000196536"/>
    </source>
</evidence>
<reference evidence="16 17" key="1">
    <citation type="submission" date="2017-05" db="EMBL/GenBank/DDBJ databases">
        <title>Acinetobacter populi ANC 5415 (= PBJ7), whole genome shotgun sequencing project.</title>
        <authorList>
            <person name="Nemec A."/>
            <person name="Radolfova-Krizova L."/>
        </authorList>
    </citation>
    <scope>NUCLEOTIDE SEQUENCE [LARGE SCALE GENOMIC DNA]</scope>
    <source>
        <strain evidence="16 17">PBJ7</strain>
    </source>
</reference>
<feature type="domain" description="HPt" evidence="15">
    <location>
        <begin position="230"/>
        <end position="335"/>
    </location>
</feature>
<keyword evidence="6" id="KW-0418">Kinase</keyword>
<dbReference type="Pfam" id="PF01584">
    <property type="entry name" value="CheW"/>
    <property type="match status" value="1"/>
</dbReference>
<dbReference type="InterPro" id="IPR002545">
    <property type="entry name" value="CheW-lke_dom"/>
</dbReference>
<dbReference type="SUPFAM" id="SSF47226">
    <property type="entry name" value="Histidine-containing phosphotransfer domain, HPT domain"/>
    <property type="match status" value="5"/>
</dbReference>
<evidence type="ECO:0000256" key="9">
    <source>
        <dbReference type="PROSITE-ProRule" id="PRU00110"/>
    </source>
</evidence>
<evidence type="ECO:0000259" key="12">
    <source>
        <dbReference type="PROSITE" id="PS50109"/>
    </source>
</evidence>
<dbReference type="PROSITE" id="PS50894">
    <property type="entry name" value="HPT"/>
    <property type="match status" value="5"/>
</dbReference>
<feature type="compositionally biased region" description="Polar residues" evidence="11">
    <location>
        <begin position="513"/>
        <end position="530"/>
    </location>
</feature>
<dbReference type="SMART" id="SM00448">
    <property type="entry name" value="REC"/>
    <property type="match status" value="1"/>
</dbReference>
<keyword evidence="17" id="KW-1185">Reference proteome</keyword>
<gene>
    <name evidence="16" type="ORF">CAP51_15370</name>
</gene>
<dbReference type="FunFam" id="3.30.565.10:FF:000016">
    <property type="entry name" value="Chemotaxis protein CheA, putative"/>
    <property type="match status" value="1"/>
</dbReference>
<feature type="modified residue" description="Phosphohistidine" evidence="9">
    <location>
        <position position="814"/>
    </location>
</feature>
<feature type="domain" description="Histidine kinase" evidence="12">
    <location>
        <begin position="1256"/>
        <end position="1500"/>
    </location>
</feature>
<dbReference type="SMART" id="SM01231">
    <property type="entry name" value="H-kinase_dim"/>
    <property type="match status" value="1"/>
</dbReference>
<dbReference type="EMBL" id="NEXX01000006">
    <property type="protein sequence ID" value="OUY06074.1"/>
    <property type="molecule type" value="Genomic_DNA"/>
</dbReference>
<accession>A0A1Z9YV41</accession>
<keyword evidence="5" id="KW-0808">Transferase</keyword>
<dbReference type="SMART" id="SM00387">
    <property type="entry name" value="HATPase_c"/>
    <property type="match status" value="1"/>
</dbReference>
<dbReference type="Gene3D" id="3.30.565.10">
    <property type="entry name" value="Histidine kinase-like ATPase, C-terminal domain"/>
    <property type="match status" value="1"/>
</dbReference>
<comment type="catalytic activity">
    <reaction evidence="1">
        <text>ATP + protein L-histidine = ADP + protein N-phospho-L-histidine.</text>
        <dbReference type="EC" id="2.7.13.3"/>
    </reaction>
</comment>
<comment type="caution">
    <text evidence="16">The sequence shown here is derived from an EMBL/GenBank/DDBJ whole genome shotgun (WGS) entry which is preliminary data.</text>
</comment>
<dbReference type="OrthoDB" id="9803176at2"/>
<feature type="modified residue" description="Phosphohistidine" evidence="9">
    <location>
        <position position="66"/>
    </location>
</feature>
<feature type="domain" description="HPt" evidence="15">
    <location>
        <begin position="547"/>
        <end position="654"/>
    </location>
</feature>
<dbReference type="PROSITE" id="PS50851">
    <property type="entry name" value="CHEW"/>
    <property type="match status" value="1"/>
</dbReference>
<dbReference type="PANTHER" id="PTHR43395:SF8">
    <property type="entry name" value="HISTIDINE KINASE"/>
    <property type="match status" value="1"/>
</dbReference>
<dbReference type="InterPro" id="IPR004358">
    <property type="entry name" value="Sig_transdc_His_kin-like_C"/>
</dbReference>
<evidence type="ECO:0000256" key="4">
    <source>
        <dbReference type="ARBA" id="ARBA00022553"/>
    </source>
</evidence>
<dbReference type="Pfam" id="PF00072">
    <property type="entry name" value="Response_reg"/>
    <property type="match status" value="1"/>
</dbReference>
<dbReference type="PRINTS" id="PR00344">
    <property type="entry name" value="BCTRLSENSOR"/>
</dbReference>
<dbReference type="InterPro" id="IPR036061">
    <property type="entry name" value="CheW-like_dom_sf"/>
</dbReference>
<dbReference type="InterPro" id="IPR003594">
    <property type="entry name" value="HATPase_dom"/>
</dbReference>
<dbReference type="Gene3D" id="1.20.120.160">
    <property type="entry name" value="HPT domain"/>
    <property type="match status" value="5"/>
</dbReference>
<dbReference type="Gene3D" id="3.40.50.2300">
    <property type="match status" value="1"/>
</dbReference>
<evidence type="ECO:0000256" key="1">
    <source>
        <dbReference type="ARBA" id="ARBA00000085"/>
    </source>
</evidence>
<dbReference type="InterPro" id="IPR051315">
    <property type="entry name" value="Bact_Chemotaxis_CheA"/>
</dbReference>
<organism evidence="16 17">
    <name type="scientific">Acinetobacter populi</name>
    <dbReference type="NCBI Taxonomy" id="1582270"/>
    <lineage>
        <taxon>Bacteria</taxon>
        <taxon>Pseudomonadati</taxon>
        <taxon>Pseudomonadota</taxon>
        <taxon>Gammaproteobacteria</taxon>
        <taxon>Moraxellales</taxon>
        <taxon>Moraxellaceae</taxon>
        <taxon>Acinetobacter</taxon>
    </lineage>
</organism>
<feature type="region of interest" description="Disordered" evidence="11">
    <location>
        <begin position="513"/>
        <end position="540"/>
    </location>
</feature>
<dbReference type="PROSITE" id="PS50110">
    <property type="entry name" value="RESPONSE_REGULATORY"/>
    <property type="match status" value="1"/>
</dbReference>
<name>A0A1Z9YV41_9GAMM</name>
<dbReference type="SUPFAM" id="SSF50341">
    <property type="entry name" value="CheW-like"/>
    <property type="match status" value="1"/>
</dbReference>
<dbReference type="InterPro" id="IPR005467">
    <property type="entry name" value="His_kinase_dom"/>
</dbReference>
<evidence type="ECO:0000256" key="6">
    <source>
        <dbReference type="ARBA" id="ARBA00022777"/>
    </source>
</evidence>
<dbReference type="SUPFAM" id="SSF52172">
    <property type="entry name" value="CheY-like"/>
    <property type="match status" value="1"/>
</dbReference>
<dbReference type="InterPro" id="IPR011006">
    <property type="entry name" value="CheY-like_superfamily"/>
</dbReference>
<evidence type="ECO:0000256" key="7">
    <source>
        <dbReference type="ARBA" id="ARBA00023012"/>
    </source>
</evidence>
<dbReference type="SMART" id="SM00073">
    <property type="entry name" value="HPT"/>
    <property type="match status" value="5"/>
</dbReference>
<dbReference type="Pfam" id="PF01627">
    <property type="entry name" value="Hpt"/>
    <property type="match status" value="5"/>
</dbReference>
<dbReference type="InterPro" id="IPR001789">
    <property type="entry name" value="Sig_transdc_resp-reg_receiver"/>
</dbReference>
<keyword evidence="4 10" id="KW-0597">Phosphoprotein</keyword>
<dbReference type="InterPro" id="IPR008207">
    <property type="entry name" value="Sig_transdc_His_kin_Hpt_dom"/>
</dbReference>
<dbReference type="GO" id="GO:0006935">
    <property type="term" value="P:chemotaxis"/>
    <property type="evidence" value="ECO:0007669"/>
    <property type="project" value="InterPro"/>
</dbReference>
<feature type="domain" description="HPt" evidence="15">
    <location>
        <begin position="767"/>
        <end position="871"/>
    </location>
</feature>
<evidence type="ECO:0000259" key="13">
    <source>
        <dbReference type="PROSITE" id="PS50110"/>
    </source>
</evidence>
<dbReference type="InterPro" id="IPR036641">
    <property type="entry name" value="HPT_dom_sf"/>
</dbReference>
<feature type="modified residue" description="Phosphohistidine" evidence="9">
    <location>
        <position position="1054"/>
    </location>
</feature>
<dbReference type="InterPro" id="IPR036890">
    <property type="entry name" value="HATPase_C_sf"/>
</dbReference>
<evidence type="ECO:0000313" key="16">
    <source>
        <dbReference type="EMBL" id="OUY06074.1"/>
    </source>
</evidence>
<dbReference type="SUPFAM" id="SSF55874">
    <property type="entry name" value="ATPase domain of HSP90 chaperone/DNA topoisomerase II/histidine kinase"/>
    <property type="match status" value="1"/>
</dbReference>
<dbReference type="GO" id="GO:0000155">
    <property type="term" value="F:phosphorelay sensor kinase activity"/>
    <property type="evidence" value="ECO:0007669"/>
    <property type="project" value="InterPro"/>
</dbReference>
<evidence type="ECO:0000256" key="5">
    <source>
        <dbReference type="ARBA" id="ARBA00022679"/>
    </source>
</evidence>
<evidence type="ECO:0000256" key="11">
    <source>
        <dbReference type="SAM" id="MobiDB-lite"/>
    </source>
</evidence>
<evidence type="ECO:0000259" key="15">
    <source>
        <dbReference type="PROSITE" id="PS50894"/>
    </source>
</evidence>
<dbReference type="Gene3D" id="2.30.30.40">
    <property type="entry name" value="SH3 Domains"/>
    <property type="match status" value="1"/>
</dbReference>
<dbReference type="InterPro" id="IPR004105">
    <property type="entry name" value="CheA-like_dim"/>
</dbReference>
<evidence type="ECO:0000256" key="3">
    <source>
        <dbReference type="ARBA" id="ARBA00021495"/>
    </source>
</evidence>
<comment type="function">
    <text evidence="8">Involved in the transmission of sensory signals from the chemoreceptors to the flagellar motors. CheA is autophosphorylated; it can transfer its phosphate group to either CheB or CheY.</text>
</comment>
<evidence type="ECO:0000256" key="10">
    <source>
        <dbReference type="PROSITE-ProRule" id="PRU00169"/>
    </source>
</evidence>
<evidence type="ECO:0000256" key="2">
    <source>
        <dbReference type="ARBA" id="ARBA00012438"/>
    </source>
</evidence>
<feature type="modified residue" description="Phosphohistidine" evidence="9">
    <location>
        <position position="275"/>
    </location>
</feature>
<dbReference type="Proteomes" id="UP000196536">
    <property type="component" value="Unassembled WGS sequence"/>
</dbReference>
<keyword evidence="7" id="KW-0902">Two-component regulatory system</keyword>
<dbReference type="SMART" id="SM00260">
    <property type="entry name" value="CheW"/>
    <property type="match status" value="1"/>
</dbReference>
<feature type="domain" description="HPt" evidence="15">
    <location>
        <begin position="1007"/>
        <end position="1102"/>
    </location>
</feature>
<dbReference type="PROSITE" id="PS50109">
    <property type="entry name" value="HIS_KIN"/>
    <property type="match status" value="1"/>
</dbReference>
<evidence type="ECO:0000259" key="14">
    <source>
        <dbReference type="PROSITE" id="PS50851"/>
    </source>
</evidence>
<feature type="domain" description="Response regulatory" evidence="13">
    <location>
        <begin position="1665"/>
        <end position="1781"/>
    </location>
</feature>
<dbReference type="GO" id="GO:0005737">
    <property type="term" value="C:cytoplasm"/>
    <property type="evidence" value="ECO:0007669"/>
    <property type="project" value="InterPro"/>
</dbReference>
<protein>
    <recommendedName>
        <fullName evidence="3">Chemotaxis protein CheA</fullName>
        <ecNumber evidence="2">2.7.13.3</ecNumber>
    </recommendedName>
</protein>
<evidence type="ECO:0000256" key="8">
    <source>
        <dbReference type="ARBA" id="ARBA00035100"/>
    </source>
</evidence>
<feature type="domain" description="HPt" evidence="15">
    <location>
        <begin position="19"/>
        <end position="123"/>
    </location>
</feature>
<feature type="modified residue" description="4-aspartylphosphate" evidence="10">
    <location>
        <position position="1714"/>
    </location>
</feature>